<keyword evidence="2" id="KW-0732">Signal</keyword>
<evidence type="ECO:0000256" key="1">
    <source>
        <dbReference type="SAM" id="MobiDB-lite"/>
    </source>
</evidence>
<dbReference type="PROSITE" id="PS51257">
    <property type="entry name" value="PROKAR_LIPOPROTEIN"/>
    <property type="match status" value="1"/>
</dbReference>
<dbReference type="Proteomes" id="UP000249123">
    <property type="component" value="Unassembled WGS sequence"/>
</dbReference>
<dbReference type="EMBL" id="AWFB01000001">
    <property type="protein sequence ID" value="RAN36108.1"/>
    <property type="molecule type" value="Genomic_DNA"/>
</dbReference>
<evidence type="ECO:0000313" key="3">
    <source>
        <dbReference type="EMBL" id="RAN36108.1"/>
    </source>
</evidence>
<dbReference type="OrthoDB" id="7629220at2"/>
<dbReference type="AlphaFoldDB" id="A0A062U5K6"/>
<name>A0A062U5K6_9PROT</name>
<proteinExistence type="predicted"/>
<feature type="signal peptide" evidence="2">
    <location>
        <begin position="1"/>
        <end position="26"/>
    </location>
</feature>
<comment type="caution">
    <text evidence="3">The sequence shown here is derived from an EMBL/GenBank/DDBJ whole genome shotgun (WGS) entry which is preliminary data.</text>
</comment>
<dbReference type="eggNOG" id="ENOG503193K">
    <property type="taxonomic scope" value="Bacteria"/>
</dbReference>
<feature type="region of interest" description="Disordered" evidence="1">
    <location>
        <begin position="25"/>
        <end position="76"/>
    </location>
</feature>
<protein>
    <recommendedName>
        <fullName evidence="5">Lipocalin-like domain-containing protein</fullName>
    </recommendedName>
</protein>
<feature type="compositionally biased region" description="Polar residues" evidence="1">
    <location>
        <begin position="43"/>
        <end position="54"/>
    </location>
</feature>
<evidence type="ECO:0000313" key="4">
    <source>
        <dbReference type="Proteomes" id="UP000249123"/>
    </source>
</evidence>
<feature type="compositionally biased region" description="Low complexity" evidence="1">
    <location>
        <begin position="25"/>
        <end position="42"/>
    </location>
</feature>
<feature type="chain" id="PRO_5043881708" description="Lipocalin-like domain-containing protein" evidence="2">
    <location>
        <begin position="27"/>
        <end position="161"/>
    </location>
</feature>
<sequence>MPAARIAAACLMALSLLAACGQQAPAAPASATTETSPSQSPTLRQDTPTLSQETRPAPDQPELEALSGRWISDDDPQAGMIITGDQLEMTYGGGTLNTEHLDIVETCGATTATKDIPLIKTTSGDGEALCYSVLEISDSKLVLSYLARGNTLSYSRARQAQ</sequence>
<keyword evidence="4" id="KW-1185">Reference proteome</keyword>
<evidence type="ECO:0008006" key="5">
    <source>
        <dbReference type="Google" id="ProtNLM"/>
    </source>
</evidence>
<accession>A0A062U5K6</accession>
<dbReference type="RefSeq" id="WP_034823581.1">
    <property type="nucleotide sequence ID" value="NZ_AWFA01000001.1"/>
</dbReference>
<evidence type="ECO:0000256" key="2">
    <source>
        <dbReference type="SAM" id="SignalP"/>
    </source>
</evidence>
<gene>
    <name evidence="3" type="ORF">HY3_00590</name>
</gene>
<reference evidence="3 4" key="1">
    <citation type="submission" date="2013-04" db="EMBL/GenBank/DDBJ databases">
        <title>Hyphomonas sp. T24B3 Genome Sequencing.</title>
        <authorList>
            <person name="Lai Q."/>
            <person name="Shao Z."/>
        </authorList>
    </citation>
    <scope>NUCLEOTIDE SEQUENCE [LARGE SCALE GENOMIC DNA]</scope>
    <source>
        <strain evidence="3 4">T24B3</strain>
    </source>
</reference>
<organism evidence="3 4">
    <name type="scientific">Hyphomonas pacifica</name>
    <dbReference type="NCBI Taxonomy" id="1280941"/>
    <lineage>
        <taxon>Bacteria</taxon>
        <taxon>Pseudomonadati</taxon>
        <taxon>Pseudomonadota</taxon>
        <taxon>Alphaproteobacteria</taxon>
        <taxon>Hyphomonadales</taxon>
        <taxon>Hyphomonadaceae</taxon>
        <taxon>Hyphomonas</taxon>
    </lineage>
</organism>